<feature type="compositionally biased region" description="Polar residues" evidence="5">
    <location>
        <begin position="1058"/>
        <end position="1071"/>
    </location>
</feature>
<keyword evidence="3 4" id="KW-0647">Proteasome</keyword>
<dbReference type="AlphaFoldDB" id="M1VGB3"/>
<feature type="domain" description="26S proteasome regulatory subunit RPN2 C-terminal" evidence="6">
    <location>
        <begin position="830"/>
        <end position="986"/>
    </location>
</feature>
<proteinExistence type="inferred from homology"/>
<reference evidence="8 9" key="2">
    <citation type="journal article" date="2007" name="BMC Biol.">
        <title>A 100%-complete sequence reveals unusually simple genomic features in the hot-spring red alga Cyanidioschyzon merolae.</title>
        <authorList>
            <person name="Nozaki H."/>
            <person name="Takano H."/>
            <person name="Misumi O."/>
            <person name="Terasawa K."/>
            <person name="Matsuzaki M."/>
            <person name="Maruyama S."/>
            <person name="Nishida K."/>
            <person name="Yagisawa F."/>
            <person name="Yoshida Y."/>
            <person name="Fujiwara T."/>
            <person name="Takio S."/>
            <person name="Tamura K."/>
            <person name="Chung S.J."/>
            <person name="Nakamura S."/>
            <person name="Kuroiwa H."/>
            <person name="Tanaka K."/>
            <person name="Sato N."/>
            <person name="Kuroiwa T."/>
        </authorList>
    </citation>
    <scope>NUCLEOTIDE SEQUENCE [LARGE SCALE GENOMIC DNA]</scope>
    <source>
        <strain evidence="8 9">10D</strain>
    </source>
</reference>
<dbReference type="Pfam" id="PF18004">
    <property type="entry name" value="RPN2_C"/>
    <property type="match status" value="1"/>
</dbReference>
<dbReference type="eggNOG" id="KOG2062">
    <property type="taxonomic scope" value="Eukaryota"/>
</dbReference>
<dbReference type="Gene3D" id="1.25.10.10">
    <property type="entry name" value="Leucine-rich Repeat Variant"/>
    <property type="match status" value="1"/>
</dbReference>
<dbReference type="GO" id="GO:0030234">
    <property type="term" value="F:enzyme regulator activity"/>
    <property type="evidence" value="ECO:0007669"/>
    <property type="project" value="UniProtKB-UniRule"/>
</dbReference>
<dbReference type="Gramene" id="CMQ283CT">
    <property type="protein sequence ID" value="CMQ283CT"/>
    <property type="gene ID" value="CMQ283C"/>
</dbReference>
<evidence type="ECO:0000256" key="5">
    <source>
        <dbReference type="SAM" id="MobiDB-lite"/>
    </source>
</evidence>
<dbReference type="GO" id="GO:0042176">
    <property type="term" value="P:regulation of protein catabolic process"/>
    <property type="evidence" value="ECO:0007669"/>
    <property type="project" value="UniProtKB-UniRule"/>
</dbReference>
<dbReference type="InterPro" id="IPR002015">
    <property type="entry name" value="Proteasome/cyclosome_rpt"/>
</dbReference>
<dbReference type="Pfam" id="PF13646">
    <property type="entry name" value="HEAT_2"/>
    <property type="match status" value="1"/>
</dbReference>
<dbReference type="GO" id="GO:0008540">
    <property type="term" value="C:proteasome regulatory particle, base subcomplex"/>
    <property type="evidence" value="ECO:0007669"/>
    <property type="project" value="UniProtKB-UniRule"/>
</dbReference>
<dbReference type="GO" id="GO:0034515">
    <property type="term" value="C:proteasome storage granule"/>
    <property type="evidence" value="ECO:0007669"/>
    <property type="project" value="TreeGrafter"/>
</dbReference>
<feature type="compositionally biased region" description="Basic and acidic residues" evidence="5">
    <location>
        <begin position="922"/>
        <end position="932"/>
    </location>
</feature>
<dbReference type="GO" id="GO:0005634">
    <property type="term" value="C:nucleus"/>
    <property type="evidence" value="ECO:0007669"/>
    <property type="project" value="TreeGrafter"/>
</dbReference>
<accession>M1VGB3</accession>
<dbReference type="Pfam" id="PF21505">
    <property type="entry name" value="RPN2_N"/>
    <property type="match status" value="1"/>
</dbReference>
<dbReference type="EMBL" id="AP006499">
    <property type="protein sequence ID" value="BAM82162.1"/>
    <property type="molecule type" value="Genomic_DNA"/>
</dbReference>
<evidence type="ECO:0000313" key="9">
    <source>
        <dbReference type="Proteomes" id="UP000007014"/>
    </source>
</evidence>
<gene>
    <name evidence="8" type="ORF">CYME_CMQ283C</name>
</gene>
<protein>
    <submittedName>
        <fullName evidence="8">26S proteasome regulatory subunit RPN2</fullName>
    </submittedName>
</protein>
<evidence type="ECO:0000256" key="2">
    <source>
        <dbReference type="ARBA" id="ARBA00022737"/>
    </source>
</evidence>
<feature type="region of interest" description="Disordered" evidence="5">
    <location>
        <begin position="1017"/>
        <end position="1098"/>
    </location>
</feature>
<dbReference type="SUPFAM" id="SSF48371">
    <property type="entry name" value="ARM repeat"/>
    <property type="match status" value="1"/>
</dbReference>
<dbReference type="PANTHER" id="PTHR10943">
    <property type="entry name" value="26S PROTEASOME NON-ATPASE REGULATORY SUBUNIT"/>
    <property type="match status" value="1"/>
</dbReference>
<dbReference type="RefSeq" id="XP_005538198.1">
    <property type="nucleotide sequence ID" value="XM_005538141.1"/>
</dbReference>
<dbReference type="KEGG" id="cme:CYME_CMQ283C"/>
<dbReference type="InterPro" id="IPR040623">
    <property type="entry name" value="RPN2_C"/>
</dbReference>
<dbReference type="OrthoDB" id="261572at2759"/>
<comment type="similarity">
    <text evidence="1 4">Belongs to the proteasome subunit S1 family.</text>
</comment>
<organism evidence="8 9">
    <name type="scientific">Cyanidioschyzon merolae (strain NIES-3377 / 10D)</name>
    <name type="common">Unicellular red alga</name>
    <dbReference type="NCBI Taxonomy" id="280699"/>
    <lineage>
        <taxon>Eukaryota</taxon>
        <taxon>Rhodophyta</taxon>
        <taxon>Bangiophyceae</taxon>
        <taxon>Cyanidiales</taxon>
        <taxon>Cyanidiaceae</taxon>
        <taxon>Cyanidioschyzon</taxon>
    </lineage>
</organism>
<dbReference type="PANTHER" id="PTHR10943:SF2">
    <property type="entry name" value="26S PROTEASOME NON-ATPASE REGULATORY SUBUNIT 1"/>
    <property type="match status" value="1"/>
</dbReference>
<feature type="domain" description="26S proteasome non-ATPase regulatory subunit 1/RPN2 N-terminal" evidence="7">
    <location>
        <begin position="6"/>
        <end position="342"/>
    </location>
</feature>
<sequence length="1098" mass="119707">MQTLRATPLLSQLGESDAELQQHAIKELLQIVDDCWPEIASLLPRIEELYEDQGWDEASRQHSALLAAKVLFHLGEIDEALMYAMMAGDLFVGDDSSEFSRVLRARCLDKYVARRQLDGESENASTTTTTTTTTEAYAEDLAPNVLEAVVNQSIWACVDAGEYNEALGIALEALRLDAVSAVLGTAAAAAAAAAATQSAVSSLLEYAIVCCQELISKRWRREKILRHLVEWQNSQPEDQRDEMILCRCLMLLRDASGVTQILQRQLRERKESLAYQIAFDLWDHDDRALVAQVRNDIVAAIESRDAVAAADLSRTNEHAILLSILNGRMPSELYLDFMRRRNCFDKRLLKSLLHRLVAPPSLAQSAILFAYGLGFAGTADDTFLRENVEWLMRTANWTKFSATATLGVAHIRNADQAFALLAPYLSSSHQGSMGSSAYSEGGALYALGLIAASGVEAHKVAEFRRYLLEALRNAGTNEVIQHGACLALGLCALADGERETNNVSPSESESFQELRNVLYMDSALAGEAAALGMGMALVGTGDAGAIEQMLEYARETQHQKIIRGLAIGLALVVYGCEEEAEPLIHQMLASEDGTIRYGAVFAIGLAYCGSGNNAATKRLLHAAVSDVNDDVRRAAVLNLGFIFARDRDQLPQVVSLLAESYNPHVRYGAAMALAIGCACSGNQDAAKILQKLSNDTVDFVRQGALIALAMLYQHHNQTRSAASAALRKRLDTIAKDKHEEILTKFGAVLAMGISDSGGRNAEIALLSRLTQSLRPTAVAGMALFMQYWYWYPMVPFLTLSLRPAACVFVNQGMQLMRLKLQVEGDDERLAQFTYAPMFEEDDNKIERKREKMVLSVTAKADRLKRIHPTSQQRNDQESEHGTRKPAKSNAAAPTRAPEQMDVIANDVVEEPKMVTEQTAGDASRDHHPEAKAHTPKATNALALAAVSLLENPARVLTAHEGWVSLDGDDALRWRPLRRGAGIVLVEREPVRDSAYPDAPDGVVERLPPLAPPVALANGARGRDVSGGSGADAGVSGIPEHPVYDDEDREPATPEPFEYTSNTASAEQGSNQKHPPSPPKSPSTHKKNDDDDKDDAAAV</sequence>
<dbReference type="GO" id="GO:0043161">
    <property type="term" value="P:proteasome-mediated ubiquitin-dependent protein catabolic process"/>
    <property type="evidence" value="ECO:0007669"/>
    <property type="project" value="TreeGrafter"/>
</dbReference>
<evidence type="ECO:0000256" key="4">
    <source>
        <dbReference type="PIRNR" id="PIRNR015947"/>
    </source>
</evidence>
<dbReference type="InterPro" id="IPR048570">
    <property type="entry name" value="PSMD1_RPN2_N"/>
</dbReference>
<evidence type="ECO:0000313" key="8">
    <source>
        <dbReference type="EMBL" id="BAM82162.1"/>
    </source>
</evidence>
<reference evidence="8 9" key="1">
    <citation type="journal article" date="2004" name="Nature">
        <title>Genome sequence of the ultrasmall unicellular red alga Cyanidioschyzon merolae 10D.</title>
        <authorList>
            <person name="Matsuzaki M."/>
            <person name="Misumi O."/>
            <person name="Shin-i T."/>
            <person name="Maruyama S."/>
            <person name="Takahara M."/>
            <person name="Miyagishima S."/>
            <person name="Mori T."/>
            <person name="Nishida K."/>
            <person name="Yagisawa F."/>
            <person name="Nishida K."/>
            <person name="Yoshida Y."/>
            <person name="Nishimura Y."/>
            <person name="Nakao S."/>
            <person name="Kobayashi T."/>
            <person name="Momoyama Y."/>
            <person name="Higashiyama T."/>
            <person name="Minoda A."/>
            <person name="Sano M."/>
            <person name="Nomoto H."/>
            <person name="Oishi K."/>
            <person name="Hayashi H."/>
            <person name="Ohta F."/>
            <person name="Nishizaka S."/>
            <person name="Haga S."/>
            <person name="Miura S."/>
            <person name="Morishita T."/>
            <person name="Kabeya Y."/>
            <person name="Terasawa K."/>
            <person name="Suzuki Y."/>
            <person name="Ishii Y."/>
            <person name="Asakawa S."/>
            <person name="Takano H."/>
            <person name="Ohta N."/>
            <person name="Kuroiwa H."/>
            <person name="Tanaka K."/>
            <person name="Shimizu N."/>
            <person name="Sugano S."/>
            <person name="Sato N."/>
            <person name="Nozaki H."/>
            <person name="Ogasawara N."/>
            <person name="Kohara Y."/>
            <person name="Kuroiwa T."/>
        </authorList>
    </citation>
    <scope>NUCLEOTIDE SEQUENCE [LARGE SCALE GENOMIC DNA]</scope>
    <source>
        <strain evidence="8 9">10D</strain>
    </source>
</reference>
<evidence type="ECO:0000259" key="6">
    <source>
        <dbReference type="Pfam" id="PF18004"/>
    </source>
</evidence>
<keyword evidence="9" id="KW-1185">Reference proteome</keyword>
<dbReference type="Proteomes" id="UP000007014">
    <property type="component" value="Chromosome 17"/>
</dbReference>
<dbReference type="GeneID" id="16996244"/>
<dbReference type="STRING" id="280699.M1VGB3"/>
<dbReference type="InterPro" id="IPR016642">
    <property type="entry name" value="26S_Psome_Rpn2"/>
</dbReference>
<feature type="region of interest" description="Disordered" evidence="5">
    <location>
        <begin position="914"/>
        <end position="934"/>
    </location>
</feature>
<dbReference type="PIRSF" id="PIRSF015947">
    <property type="entry name" value="26S_Psome_Rpn2"/>
    <property type="match status" value="1"/>
</dbReference>
<dbReference type="HOGENOM" id="CLU_002323_0_0_1"/>
<evidence type="ECO:0000256" key="1">
    <source>
        <dbReference type="ARBA" id="ARBA00006308"/>
    </source>
</evidence>
<dbReference type="InterPro" id="IPR011989">
    <property type="entry name" value="ARM-like"/>
</dbReference>
<dbReference type="InterPro" id="IPR016024">
    <property type="entry name" value="ARM-type_fold"/>
</dbReference>
<keyword evidence="2" id="KW-0677">Repeat</keyword>
<feature type="region of interest" description="Disordered" evidence="5">
    <location>
        <begin position="863"/>
        <end position="899"/>
    </location>
</feature>
<dbReference type="OMA" id="IMFGRQE"/>
<name>M1VGB3_CYAM1</name>
<dbReference type="Pfam" id="PF01851">
    <property type="entry name" value="PC_rep"/>
    <property type="match status" value="1"/>
</dbReference>
<evidence type="ECO:0000256" key="3">
    <source>
        <dbReference type="ARBA" id="ARBA00022942"/>
    </source>
</evidence>
<evidence type="ECO:0000259" key="7">
    <source>
        <dbReference type="Pfam" id="PF21505"/>
    </source>
</evidence>